<dbReference type="Proteomes" id="UP000682739">
    <property type="component" value="Chromosome"/>
</dbReference>
<evidence type="ECO:0000256" key="1">
    <source>
        <dbReference type="ARBA" id="ARBA00008522"/>
    </source>
</evidence>
<reference evidence="3" key="1">
    <citation type="submission" date="2021-03" db="EMBL/GenBank/DDBJ databases">
        <title>Description of Psychrosphaera ytuae sp. nov. isolated from deep sea sediment of South China Sea.</title>
        <authorList>
            <person name="Zhang J."/>
            <person name="Xu X.-D."/>
        </authorList>
    </citation>
    <scope>NUCLEOTIDE SEQUENCE</scope>
    <source>
        <strain evidence="3">MTZ26</strain>
    </source>
</reference>
<dbReference type="KEGG" id="psym:J1N51_11595"/>
<comment type="similarity">
    <text evidence="1 2">Belongs to the UPF0178 family.</text>
</comment>
<dbReference type="RefSeq" id="WP_208831427.1">
    <property type="nucleotide sequence ID" value="NZ_CP072110.1"/>
</dbReference>
<gene>
    <name evidence="3" type="ORF">J1N51_11595</name>
</gene>
<dbReference type="AlphaFoldDB" id="A0A975DCY7"/>
<protein>
    <recommendedName>
        <fullName evidence="2">UPF0178 protein J1N51_11595</fullName>
    </recommendedName>
</protein>
<dbReference type="Pfam" id="PF02639">
    <property type="entry name" value="DUF188"/>
    <property type="match status" value="1"/>
</dbReference>
<dbReference type="PANTHER" id="PTHR35146">
    <property type="entry name" value="UPF0178 PROTEIN YAII"/>
    <property type="match status" value="1"/>
</dbReference>
<evidence type="ECO:0000256" key="2">
    <source>
        <dbReference type="HAMAP-Rule" id="MF_00489"/>
    </source>
</evidence>
<organism evidence="3 4">
    <name type="scientific">Psychrosphaera ytuae</name>
    <dbReference type="NCBI Taxonomy" id="2820710"/>
    <lineage>
        <taxon>Bacteria</taxon>
        <taxon>Pseudomonadati</taxon>
        <taxon>Pseudomonadota</taxon>
        <taxon>Gammaproteobacteria</taxon>
        <taxon>Alteromonadales</taxon>
        <taxon>Pseudoalteromonadaceae</taxon>
        <taxon>Psychrosphaera</taxon>
    </lineage>
</organism>
<dbReference type="InterPro" id="IPR003791">
    <property type="entry name" value="UPF0178"/>
</dbReference>
<dbReference type="NCBIfam" id="NF001095">
    <property type="entry name" value="PRK00124.1"/>
    <property type="match status" value="1"/>
</dbReference>
<evidence type="ECO:0000313" key="4">
    <source>
        <dbReference type="Proteomes" id="UP000682739"/>
    </source>
</evidence>
<evidence type="ECO:0000313" key="3">
    <source>
        <dbReference type="EMBL" id="QTH63370.1"/>
    </source>
</evidence>
<keyword evidence="4" id="KW-1185">Reference proteome</keyword>
<name>A0A975DCY7_9GAMM</name>
<proteinExistence type="inferred from homology"/>
<dbReference type="PANTHER" id="PTHR35146:SF1">
    <property type="entry name" value="UPF0178 PROTEIN YAII"/>
    <property type="match status" value="1"/>
</dbReference>
<dbReference type="CDD" id="cd18720">
    <property type="entry name" value="PIN_YqxD-like"/>
    <property type="match status" value="1"/>
</dbReference>
<sequence length="149" mass="16593">MTIWVDADATPVAVKEILFRAAERTKTMTIFVANQFVNVPPSPFIKRMQVSAGFDVADDYIAKECQPNDLVVTADIPLASEVIDKKAIALNPRGELYTPENIKQRLNIRDFMDTMRASGVQSGGQAKYGDKEKQAFANALDRYLAKHKT</sequence>
<dbReference type="HAMAP" id="MF_00489">
    <property type="entry name" value="UPF0178"/>
    <property type="match status" value="1"/>
</dbReference>
<accession>A0A975DCY7</accession>
<dbReference type="EMBL" id="CP072110">
    <property type="protein sequence ID" value="QTH63370.1"/>
    <property type="molecule type" value="Genomic_DNA"/>
</dbReference>